<accession>A0A1Y5Q7C8</accession>
<evidence type="ECO:0000313" key="2">
    <source>
        <dbReference type="EMBL" id="SBV38141.1"/>
    </source>
</evidence>
<gene>
    <name evidence="2" type="ORF">STPYR_13091</name>
</gene>
<dbReference type="AlphaFoldDB" id="A0A1Y5Q7C8"/>
<proteinExistence type="predicted"/>
<evidence type="ECO:0000256" key="1">
    <source>
        <dbReference type="SAM" id="MobiDB-lite"/>
    </source>
</evidence>
<reference evidence="2" key="1">
    <citation type="submission" date="2016-03" db="EMBL/GenBank/DDBJ databases">
        <authorList>
            <person name="Ploux O."/>
        </authorList>
    </citation>
    <scope>NUCLEOTIDE SEQUENCE</scope>
    <source>
        <strain evidence="2">UC10</strain>
    </source>
</reference>
<organism evidence="2">
    <name type="scientific">uncultured Stenotrophomonas sp</name>
    <dbReference type="NCBI Taxonomy" id="165438"/>
    <lineage>
        <taxon>Bacteria</taxon>
        <taxon>Pseudomonadati</taxon>
        <taxon>Pseudomonadota</taxon>
        <taxon>Gammaproteobacteria</taxon>
        <taxon>Lysobacterales</taxon>
        <taxon>Lysobacteraceae</taxon>
        <taxon>Stenotrophomonas</taxon>
        <taxon>environmental samples</taxon>
    </lineage>
</organism>
<protein>
    <submittedName>
        <fullName evidence="2">Uncharacterized protein</fullName>
    </submittedName>
</protein>
<name>A0A1Y5Q7C8_9GAMM</name>
<feature type="region of interest" description="Disordered" evidence="1">
    <location>
        <begin position="1"/>
        <end position="40"/>
    </location>
</feature>
<sequence>MNASDTTGRWPAKPRMHDISQMRGLAPARKPSRSSPVSCKPGTCANLVQVPASGRHYLNARRPALSVR</sequence>
<dbReference type="EMBL" id="FLTS01000001">
    <property type="protein sequence ID" value="SBV38141.1"/>
    <property type="molecule type" value="Genomic_DNA"/>
</dbReference>